<proteinExistence type="predicted"/>
<protein>
    <recommendedName>
        <fullName evidence="3">DUF3037 domain-containing protein</fullName>
    </recommendedName>
</protein>
<dbReference type="EMBL" id="JBHLUD010000013">
    <property type="protein sequence ID" value="MFC0546624.1"/>
    <property type="molecule type" value="Genomic_DNA"/>
</dbReference>
<evidence type="ECO:0000313" key="2">
    <source>
        <dbReference type="Proteomes" id="UP001589810"/>
    </source>
</evidence>
<accession>A0ABV6N226</accession>
<organism evidence="1 2">
    <name type="scientific">Kutzneria chonburiensis</name>
    <dbReference type="NCBI Taxonomy" id="1483604"/>
    <lineage>
        <taxon>Bacteria</taxon>
        <taxon>Bacillati</taxon>
        <taxon>Actinomycetota</taxon>
        <taxon>Actinomycetes</taxon>
        <taxon>Pseudonocardiales</taxon>
        <taxon>Pseudonocardiaceae</taxon>
        <taxon>Kutzneria</taxon>
    </lineage>
</organism>
<evidence type="ECO:0000313" key="1">
    <source>
        <dbReference type="EMBL" id="MFC0546624.1"/>
    </source>
</evidence>
<reference evidence="1 2" key="1">
    <citation type="submission" date="2024-09" db="EMBL/GenBank/DDBJ databases">
        <authorList>
            <person name="Sun Q."/>
            <person name="Mori K."/>
        </authorList>
    </citation>
    <scope>NUCLEOTIDE SEQUENCE [LARGE SCALE GENOMIC DNA]</scope>
    <source>
        <strain evidence="1 2">TBRC 1432</strain>
    </source>
</reference>
<keyword evidence="2" id="KW-1185">Reference proteome</keyword>
<dbReference type="RefSeq" id="WP_273936862.1">
    <property type="nucleotide sequence ID" value="NZ_CP097263.1"/>
</dbReference>
<dbReference type="Proteomes" id="UP001589810">
    <property type="component" value="Unassembled WGS sequence"/>
</dbReference>
<name>A0ABV6N226_9PSEU</name>
<gene>
    <name evidence="1" type="ORF">ACFFH7_34300</name>
</gene>
<evidence type="ECO:0008006" key="3">
    <source>
        <dbReference type="Google" id="ProtNLM"/>
    </source>
</evidence>
<sequence length="274" mass="31345">MFADWYLVKYRTDVFRNEPKNIGVVVVGEDGGVARFIGEKDDGRFDRRSVQNVVASSDAFCAWIEYLRYHLDEGMFDKALSSLKRRTLDNYELEYRGQLLDLAFPQYDMRAAVDSLFNDLVSTSKGAQVAHLEDVVNDLLFKRFSPPLGTRIEKDVVYNVDLRGQRRSIKFDFRYLNSIQAGASVRLLEKVSLLGQDLAVERRVNDLLFRIEQVEHSVDANVRDFITLYDSRAIQNKKMDLHLKTIEKFSRTIDVSSARALEDVTEGLGVATLG</sequence>
<comment type="caution">
    <text evidence="1">The sequence shown here is derived from an EMBL/GenBank/DDBJ whole genome shotgun (WGS) entry which is preliminary data.</text>
</comment>